<reference evidence="1 2" key="1">
    <citation type="journal article" date="2015" name="Front. Microbiol.">
        <title>Genetic determinants of heat resistance in Escherichia coli.</title>
        <authorList>
            <person name="Mercer R.G."/>
            <person name="Zheng J."/>
            <person name="Garcia-Hernandez R."/>
            <person name="Ruan L."/>
            <person name="Ganzle M.G."/>
            <person name="McMullen L.M."/>
        </authorList>
    </citation>
    <scope>NUCLEOTIDE SEQUENCE [LARGE SCALE GENOMIC DNA]</scope>
    <source>
        <strain evidence="1 2">AW1.3</strain>
    </source>
</reference>
<gene>
    <name evidence="1" type="ORF">ACU57_25205</name>
</gene>
<evidence type="ECO:0000313" key="2">
    <source>
        <dbReference type="Proteomes" id="UP000050556"/>
    </source>
</evidence>
<accession>A0A0J2G9B5</accession>
<dbReference type="AlphaFoldDB" id="A0A0J2G9B5"/>
<protein>
    <submittedName>
        <fullName evidence="1">Uncharacterized protein</fullName>
    </submittedName>
</protein>
<organism evidence="1 2">
    <name type="scientific">Escherichia coli</name>
    <dbReference type="NCBI Taxonomy" id="562"/>
    <lineage>
        <taxon>Bacteria</taxon>
        <taxon>Pseudomonadati</taxon>
        <taxon>Pseudomonadota</taxon>
        <taxon>Gammaproteobacteria</taxon>
        <taxon>Enterobacterales</taxon>
        <taxon>Enterobacteriaceae</taxon>
        <taxon>Escherichia</taxon>
    </lineage>
</organism>
<dbReference type="PATRIC" id="fig|562.7284.peg.5055"/>
<dbReference type="EMBL" id="LDYI01000166">
    <property type="protein sequence ID" value="KPO04440.1"/>
    <property type="molecule type" value="Genomic_DNA"/>
</dbReference>
<dbReference type="Proteomes" id="UP000050556">
    <property type="component" value="Unassembled WGS sequence"/>
</dbReference>
<name>A0A0J2G9B5_ECOLX</name>
<evidence type="ECO:0000313" key="1">
    <source>
        <dbReference type="EMBL" id="KPO04440.1"/>
    </source>
</evidence>
<dbReference type="RefSeq" id="WP_016247544.1">
    <property type="nucleotide sequence ID" value="NZ_CP100916.1"/>
</dbReference>
<proteinExistence type="predicted"/>
<sequence length="107" mass="12154">MTFQELDACIAGSGRRSIASALIAFILDALDDGQDGVDLDNFQGHTHFVRNNVTTVASYLQLHGIIQVLYYRDGAAERQYESVNNYGRWAKQHYRPSQALIQLHRRD</sequence>
<comment type="caution">
    <text evidence="1">The sequence shown here is derived from an EMBL/GenBank/DDBJ whole genome shotgun (WGS) entry which is preliminary data.</text>
</comment>